<dbReference type="EMBL" id="CBDS010000060">
    <property type="protein sequence ID" value="CDB45854.1"/>
    <property type="molecule type" value="Genomic_DNA"/>
</dbReference>
<organism evidence="6">
    <name type="scientific">Phascolarctobacterium faecium</name>
    <dbReference type="NCBI Taxonomy" id="33025"/>
    <lineage>
        <taxon>Bacteria</taxon>
        <taxon>Bacillati</taxon>
        <taxon>Bacillota</taxon>
        <taxon>Negativicutes</taxon>
        <taxon>Acidaminococcales</taxon>
        <taxon>Acidaminococcaceae</taxon>
        <taxon>Phascolarctobacterium</taxon>
    </lineage>
</organism>
<evidence type="ECO:0000313" key="6">
    <source>
        <dbReference type="EMBL" id="CDB45854.1"/>
    </source>
</evidence>
<dbReference type="GO" id="GO:0006307">
    <property type="term" value="P:DNA alkylation repair"/>
    <property type="evidence" value="ECO:0007669"/>
    <property type="project" value="TreeGrafter"/>
</dbReference>
<dbReference type="SMART" id="SM00478">
    <property type="entry name" value="ENDO3c"/>
    <property type="match status" value="1"/>
</dbReference>
<accession>R6IH18</accession>
<evidence type="ECO:0000256" key="2">
    <source>
        <dbReference type="ARBA" id="ARBA00012000"/>
    </source>
</evidence>
<dbReference type="GO" id="GO:0032993">
    <property type="term" value="C:protein-DNA complex"/>
    <property type="evidence" value="ECO:0007669"/>
    <property type="project" value="TreeGrafter"/>
</dbReference>
<dbReference type="GO" id="GO:0043916">
    <property type="term" value="F:DNA-7-methylguanine glycosylase activity"/>
    <property type="evidence" value="ECO:0007669"/>
    <property type="project" value="TreeGrafter"/>
</dbReference>
<reference evidence="6" key="1">
    <citation type="submission" date="2012-11" db="EMBL/GenBank/DDBJ databases">
        <title>Dependencies among metagenomic species, viruses, plasmids and units of genetic variation.</title>
        <authorList>
            <person name="Nielsen H.B."/>
            <person name="Almeida M."/>
            <person name="Juncker A.S."/>
            <person name="Rasmussen S."/>
            <person name="Li J."/>
            <person name="Sunagawa S."/>
            <person name="Plichta D."/>
            <person name="Gautier L."/>
            <person name="Le Chatelier E."/>
            <person name="Peletier E."/>
            <person name="Bonde I."/>
            <person name="Nielsen T."/>
            <person name="Manichanh C."/>
            <person name="Arumugam M."/>
            <person name="Batto J."/>
            <person name="Santos M.B.Q.D."/>
            <person name="Blom N."/>
            <person name="Borruel N."/>
            <person name="Burgdorf K.S."/>
            <person name="Boumezbeur F."/>
            <person name="Casellas F."/>
            <person name="Dore J."/>
            <person name="Guarner F."/>
            <person name="Hansen T."/>
            <person name="Hildebrand F."/>
            <person name="Kaas R.S."/>
            <person name="Kennedy S."/>
            <person name="Kristiansen K."/>
            <person name="Kultima J.R."/>
            <person name="Leonard P."/>
            <person name="Levenez F."/>
            <person name="Lund O."/>
            <person name="Moumen B."/>
            <person name="Le Paslier D."/>
            <person name="Pons N."/>
            <person name="Pedersen O."/>
            <person name="Prifti E."/>
            <person name="Qin J."/>
            <person name="Raes J."/>
            <person name="Tap J."/>
            <person name="Tims S."/>
            <person name="Ussery D.W."/>
            <person name="Yamada T."/>
            <person name="MetaHit consortium"/>
            <person name="Renault P."/>
            <person name="Sicheritz-Ponten T."/>
            <person name="Bork P."/>
            <person name="Wang J."/>
            <person name="Brunak S."/>
            <person name="Ehrlich S.D."/>
        </authorList>
    </citation>
    <scope>NUCLEOTIDE SEQUENCE [LARGE SCALE GENOMIC DNA]</scope>
</reference>
<dbReference type="InterPro" id="IPR011257">
    <property type="entry name" value="DNA_glycosylase"/>
</dbReference>
<dbReference type="Gene3D" id="1.10.1670.40">
    <property type="match status" value="1"/>
</dbReference>
<dbReference type="AlphaFoldDB" id="R6IH18"/>
<evidence type="ECO:0000256" key="1">
    <source>
        <dbReference type="ARBA" id="ARBA00000086"/>
    </source>
</evidence>
<dbReference type="PANTHER" id="PTHR43003">
    <property type="entry name" value="DNA-3-METHYLADENINE GLYCOSYLASE"/>
    <property type="match status" value="1"/>
</dbReference>
<comment type="catalytic activity">
    <reaction evidence="1">
        <text>Hydrolysis of alkylated DNA, releasing 3-methyladenine, 3-methylguanine, 7-methylguanine and 7-methyladenine.</text>
        <dbReference type="EC" id="3.2.2.21"/>
    </reaction>
</comment>
<evidence type="ECO:0000256" key="4">
    <source>
        <dbReference type="ARBA" id="ARBA00023204"/>
    </source>
</evidence>
<comment type="caution">
    <text evidence="6">The sequence shown here is derived from an EMBL/GenBank/DDBJ whole genome shotgun (WGS) entry which is preliminary data.</text>
</comment>
<dbReference type="InterPro" id="IPR051912">
    <property type="entry name" value="Alkylbase_DNA_Glycosylase/TA"/>
</dbReference>
<dbReference type="InterPro" id="IPR003265">
    <property type="entry name" value="HhH-GPD_domain"/>
</dbReference>
<dbReference type="HOGENOM" id="CLU_000445_72_5_9"/>
<keyword evidence="4" id="KW-0234">DNA repair</keyword>
<dbReference type="GO" id="GO:0032131">
    <property type="term" value="F:alkylated DNA binding"/>
    <property type="evidence" value="ECO:0007669"/>
    <property type="project" value="TreeGrafter"/>
</dbReference>
<keyword evidence="3" id="KW-0227">DNA damage</keyword>
<dbReference type="Gene3D" id="1.10.340.30">
    <property type="entry name" value="Hypothetical protein, domain 2"/>
    <property type="match status" value="1"/>
</dbReference>
<dbReference type="GO" id="GO:0008725">
    <property type="term" value="F:DNA-3-methyladenine glycosylase activity"/>
    <property type="evidence" value="ECO:0007669"/>
    <property type="project" value="TreeGrafter"/>
</dbReference>
<gene>
    <name evidence="6" type="ORF">BN533_00025</name>
</gene>
<protein>
    <recommendedName>
        <fullName evidence="2">DNA-3-methyladenine glycosylase II</fullName>
        <ecNumber evidence="2">3.2.2.21</ecNumber>
    </recommendedName>
</protein>
<dbReference type="GO" id="GO:0005737">
    <property type="term" value="C:cytoplasm"/>
    <property type="evidence" value="ECO:0007669"/>
    <property type="project" value="TreeGrafter"/>
</dbReference>
<sequence length="213" mass="24164">MLKTPDWAAGAKYLREHAPELIPLIDRFPVCELKPEPKEKYFGTLVTGIVSQQLPPDVSLQLLEKLGKLLGNPLQPQAVVEVSIEALCEQGLVKQKAEYLKSFAEAAVAGQVTIEKFSEMTDAEITKQLVQIRGLGQWTIEMFLLLALCRTDVVPSADFIFKKELKELKGLDDIPKRGQITTLTETWRPWRSLGVWYLWQEAAFKEQNKKNIK</sequence>
<dbReference type="RefSeq" id="WP_021716929.1">
    <property type="nucleotide sequence ID" value="NZ_FR885191.1"/>
</dbReference>
<dbReference type="SUPFAM" id="SSF48150">
    <property type="entry name" value="DNA-glycosylase"/>
    <property type="match status" value="1"/>
</dbReference>
<dbReference type="GO" id="GO:0006285">
    <property type="term" value="P:base-excision repair, AP site formation"/>
    <property type="evidence" value="ECO:0007669"/>
    <property type="project" value="TreeGrafter"/>
</dbReference>
<name>R6IH18_9FIRM</name>
<dbReference type="EC" id="3.2.2.21" evidence="2"/>
<dbReference type="Pfam" id="PF00730">
    <property type="entry name" value="HhH-GPD"/>
    <property type="match status" value="1"/>
</dbReference>
<evidence type="ECO:0000259" key="5">
    <source>
        <dbReference type="SMART" id="SM00478"/>
    </source>
</evidence>
<feature type="domain" description="HhH-GPD" evidence="5">
    <location>
        <begin position="50"/>
        <end position="203"/>
    </location>
</feature>
<proteinExistence type="predicted"/>
<dbReference type="STRING" id="1262914.BN533_00025"/>
<evidence type="ECO:0000256" key="3">
    <source>
        <dbReference type="ARBA" id="ARBA00022763"/>
    </source>
</evidence>
<dbReference type="eggNOG" id="COG0122">
    <property type="taxonomic scope" value="Bacteria"/>
</dbReference>
<dbReference type="PANTHER" id="PTHR43003:SF5">
    <property type="entry name" value="DNA-3-METHYLADENINE GLYCOSYLASE"/>
    <property type="match status" value="1"/>
</dbReference>